<accession>A0A8J2HH21</accession>
<protein>
    <recommendedName>
        <fullName evidence="2">Endonuclease/exonuclease/phosphatase domain-containing protein</fullName>
    </recommendedName>
</protein>
<sequence length="544" mass="63761">MARVGGKSTYHIAFWNVAGVRNKEEDFWVGIREWDVVVLIETWVNRKKWTEIRESWKKGFKWQIQEAKLPKGRGRAKGGILVGVKEGIEIRNKGKWDEEGWAEVEVLLGGEWWWIIGVYINGDMGRKKELMSKWMDEAGDERILFGGDFNARTASEGGLRTVDDQLGRSVRRSKDNVYNKDGKELCSFLEEKGWAIVNGCVKGDEEGEWTFVGERGCSVIDLVLIDERSRDRIMELRIEERTDSDHLTIVVKVEVQGKRSREGYKERINRTGRGVWTQEGRSNFQEEFGNAGVQVGNLDEDWRRLKERIRGAIRESEKTRVKSRGVSSWWDEECREGKGKLRRSLQSFRKKKIPKEEYFLEKKTYKKLCEEKKRLEKQRWEDWVKSARTEGQVWKVVNEGRKKRSGINKDIPMETWDLYFREVLGGSERKVTREGSMIEEELDEMEEDEISLDEVREMIARTGIRTQNLPKTCRLLYHLSYPVYTKFPILNIRSLSGPYRSYPVYTKHPTIDMKSSVPLEWAKDFILTLPSLYTSTCKRCDFEN</sequence>
<organism evidence="3 4">
    <name type="scientific">Cotesia congregata</name>
    <name type="common">Parasitoid wasp</name>
    <name type="synonym">Apanteles congregatus</name>
    <dbReference type="NCBI Taxonomy" id="51543"/>
    <lineage>
        <taxon>Eukaryota</taxon>
        <taxon>Metazoa</taxon>
        <taxon>Ecdysozoa</taxon>
        <taxon>Arthropoda</taxon>
        <taxon>Hexapoda</taxon>
        <taxon>Insecta</taxon>
        <taxon>Pterygota</taxon>
        <taxon>Neoptera</taxon>
        <taxon>Endopterygota</taxon>
        <taxon>Hymenoptera</taxon>
        <taxon>Apocrita</taxon>
        <taxon>Ichneumonoidea</taxon>
        <taxon>Braconidae</taxon>
        <taxon>Microgastrinae</taxon>
        <taxon>Cotesia</taxon>
    </lineage>
</organism>
<dbReference type="SUPFAM" id="SSF56219">
    <property type="entry name" value="DNase I-like"/>
    <property type="match status" value="1"/>
</dbReference>
<dbReference type="Gene3D" id="3.60.10.10">
    <property type="entry name" value="Endonuclease/exonuclease/phosphatase"/>
    <property type="match status" value="1"/>
</dbReference>
<feature type="coiled-coil region" evidence="1">
    <location>
        <begin position="428"/>
        <end position="458"/>
    </location>
</feature>
<evidence type="ECO:0000313" key="4">
    <source>
        <dbReference type="Proteomes" id="UP000786811"/>
    </source>
</evidence>
<evidence type="ECO:0000259" key="2">
    <source>
        <dbReference type="Pfam" id="PF14529"/>
    </source>
</evidence>
<dbReference type="InterPro" id="IPR036691">
    <property type="entry name" value="Endo/exonu/phosph_ase_sf"/>
</dbReference>
<dbReference type="EMBL" id="CAJNRD030001122">
    <property type="protein sequence ID" value="CAG5100840.1"/>
    <property type="molecule type" value="Genomic_DNA"/>
</dbReference>
<dbReference type="InterPro" id="IPR005135">
    <property type="entry name" value="Endo/exonuclease/phosphatase"/>
</dbReference>
<evidence type="ECO:0000256" key="1">
    <source>
        <dbReference type="SAM" id="Coils"/>
    </source>
</evidence>
<keyword evidence="4" id="KW-1185">Reference proteome</keyword>
<gene>
    <name evidence="3" type="ORF">HICCMSTLAB_LOCUS9913</name>
</gene>
<dbReference type="Pfam" id="PF14529">
    <property type="entry name" value="Exo_endo_phos_2"/>
    <property type="match status" value="1"/>
</dbReference>
<evidence type="ECO:0000313" key="3">
    <source>
        <dbReference type="EMBL" id="CAG5100840.1"/>
    </source>
</evidence>
<dbReference type="AlphaFoldDB" id="A0A8J2HH21"/>
<proteinExistence type="predicted"/>
<dbReference type="OrthoDB" id="7701337at2759"/>
<dbReference type="GO" id="GO:0003824">
    <property type="term" value="F:catalytic activity"/>
    <property type="evidence" value="ECO:0007669"/>
    <property type="project" value="InterPro"/>
</dbReference>
<reference evidence="3" key="1">
    <citation type="submission" date="2021-04" db="EMBL/GenBank/DDBJ databases">
        <authorList>
            <person name="Chebbi M.A.C M."/>
        </authorList>
    </citation>
    <scope>NUCLEOTIDE SEQUENCE</scope>
</reference>
<name>A0A8J2HH21_COTCN</name>
<comment type="caution">
    <text evidence="3">The sequence shown here is derived from an EMBL/GenBank/DDBJ whole genome shotgun (WGS) entry which is preliminary data.</text>
</comment>
<dbReference type="Proteomes" id="UP000786811">
    <property type="component" value="Unassembled WGS sequence"/>
</dbReference>
<keyword evidence="1" id="KW-0175">Coiled coil</keyword>
<feature type="domain" description="Endonuclease/exonuclease/phosphatase" evidence="2">
    <location>
        <begin position="115"/>
        <end position="249"/>
    </location>
</feature>